<evidence type="ECO:0000256" key="9">
    <source>
        <dbReference type="HAMAP-Rule" id="MF_00237"/>
    </source>
</evidence>
<organism evidence="11 12">
    <name type="scientific">Acinetobacter calcoaceticus</name>
    <dbReference type="NCBI Taxonomy" id="471"/>
    <lineage>
        <taxon>Bacteria</taxon>
        <taxon>Pseudomonadati</taxon>
        <taxon>Pseudomonadota</taxon>
        <taxon>Gammaproteobacteria</taxon>
        <taxon>Moraxellales</taxon>
        <taxon>Moraxellaceae</taxon>
        <taxon>Acinetobacter</taxon>
        <taxon>Acinetobacter calcoaceticus/baumannii complex</taxon>
    </lineage>
</organism>
<dbReference type="Proteomes" id="UP000294963">
    <property type="component" value="Unassembled WGS sequence"/>
</dbReference>
<dbReference type="Gene3D" id="1.20.5.3310">
    <property type="match status" value="1"/>
</dbReference>
<comment type="subunit">
    <text evidence="9">The Tat system comprises two distinct complexes: a TatABC complex, containing multiple copies of TatA, TatB and TatC subunits, and a separate TatA complex, containing only TatA subunits. Substrates initially bind to the TatABC complex, which probably triggers association of the separate TatA complex to form the active translocon.</text>
</comment>
<dbReference type="InterPro" id="IPR003369">
    <property type="entry name" value="TatA/B/E"/>
</dbReference>
<keyword evidence="12" id="KW-1185">Reference proteome</keyword>
<comment type="caution">
    <text evidence="11">The sequence shown here is derived from an EMBL/GenBank/DDBJ whole genome shotgun (WGS) entry which is preliminary data.</text>
</comment>
<evidence type="ECO:0000256" key="6">
    <source>
        <dbReference type="ARBA" id="ARBA00022989"/>
    </source>
</evidence>
<sequence length="168" mass="19227">MLDVGFSELLVFGIIALLVLGPEKLPEAARFAAKCYSKFKRIISNVQNDIDRELRLSELREQMNNEMQRIQELEQKMQAQMEQLQQQSILATDPAISATPETETERTTTDSDLNPQGLQLQTLNYHAFNTQIQSPYQPQNWLKHQECMLQNPVHAPEQAVVSLYKVAV</sequence>
<name>A0A4R1Y6R7_ACICA</name>
<dbReference type="NCBIfam" id="TIGR01410">
    <property type="entry name" value="tatB"/>
    <property type="match status" value="1"/>
</dbReference>
<dbReference type="PANTHER" id="PTHR33162">
    <property type="entry name" value="SEC-INDEPENDENT PROTEIN TRANSLOCASE PROTEIN TATA, CHLOROPLASTIC"/>
    <property type="match status" value="1"/>
</dbReference>
<gene>
    <name evidence="9" type="primary">tatB</name>
    <name evidence="11" type="ORF">EC844_10144</name>
</gene>
<evidence type="ECO:0000256" key="2">
    <source>
        <dbReference type="ARBA" id="ARBA00022448"/>
    </source>
</evidence>
<dbReference type="EMBL" id="SLVJ01000001">
    <property type="protein sequence ID" value="TCM70775.1"/>
    <property type="molecule type" value="Genomic_DNA"/>
</dbReference>
<keyword evidence="6 9" id="KW-1133">Transmembrane helix</keyword>
<comment type="function">
    <text evidence="9">Part of the twin-arginine translocation (Tat) system that transports large folded proteins containing a characteristic twin-arginine motif in their signal peptide across membranes. Together with TatC, TatB is part of a receptor directly interacting with Tat signal peptides. TatB may form an oligomeric binding site that transiently accommodates folded Tat precursor proteins before their translocation.</text>
</comment>
<keyword evidence="4 9" id="KW-0812">Transmembrane</keyword>
<dbReference type="Pfam" id="PF02416">
    <property type="entry name" value="TatA_B_E"/>
    <property type="match status" value="1"/>
</dbReference>
<dbReference type="GO" id="GO:0043953">
    <property type="term" value="P:protein transport by the Tat complex"/>
    <property type="evidence" value="ECO:0007669"/>
    <property type="project" value="UniProtKB-UniRule"/>
</dbReference>
<evidence type="ECO:0000313" key="11">
    <source>
        <dbReference type="EMBL" id="TCM70775.1"/>
    </source>
</evidence>
<evidence type="ECO:0000256" key="4">
    <source>
        <dbReference type="ARBA" id="ARBA00022692"/>
    </source>
</evidence>
<protein>
    <recommendedName>
        <fullName evidence="9">Sec-independent protein translocase protein TatB</fullName>
    </recommendedName>
</protein>
<keyword evidence="5 9" id="KW-0653">Protein transport</keyword>
<dbReference type="OrthoDB" id="9816005at2"/>
<evidence type="ECO:0000256" key="8">
    <source>
        <dbReference type="ARBA" id="ARBA00023136"/>
    </source>
</evidence>
<proteinExistence type="inferred from homology"/>
<dbReference type="PANTHER" id="PTHR33162:SF1">
    <property type="entry name" value="SEC-INDEPENDENT PROTEIN TRANSLOCASE PROTEIN TATA, CHLOROPLASTIC"/>
    <property type="match status" value="1"/>
</dbReference>
<evidence type="ECO:0000256" key="10">
    <source>
        <dbReference type="SAM" id="Coils"/>
    </source>
</evidence>
<reference evidence="11 12" key="1">
    <citation type="submission" date="2019-03" db="EMBL/GenBank/DDBJ databases">
        <title>Genomic analyses of the natural microbiome of Caenorhabditis elegans.</title>
        <authorList>
            <person name="Samuel B."/>
        </authorList>
    </citation>
    <scope>NUCLEOTIDE SEQUENCE [LARGE SCALE GENOMIC DNA]</scope>
    <source>
        <strain evidence="11 12">JUb89</strain>
    </source>
</reference>
<evidence type="ECO:0000256" key="7">
    <source>
        <dbReference type="ARBA" id="ARBA00023010"/>
    </source>
</evidence>
<dbReference type="AlphaFoldDB" id="A0A4R1Y6R7"/>
<evidence type="ECO:0000256" key="5">
    <source>
        <dbReference type="ARBA" id="ARBA00022927"/>
    </source>
</evidence>
<feature type="coiled-coil region" evidence="10">
    <location>
        <begin position="53"/>
        <end position="90"/>
    </location>
</feature>
<evidence type="ECO:0000256" key="3">
    <source>
        <dbReference type="ARBA" id="ARBA00022475"/>
    </source>
</evidence>
<evidence type="ECO:0000313" key="12">
    <source>
        <dbReference type="Proteomes" id="UP000294963"/>
    </source>
</evidence>
<keyword evidence="7 9" id="KW-0811">Translocation</keyword>
<keyword evidence="3 9" id="KW-1003">Cell membrane</keyword>
<comment type="subcellular location">
    <subcellularLocation>
        <location evidence="9">Cell membrane</location>
        <topology evidence="9">Single-pass membrane protein</topology>
    </subcellularLocation>
    <subcellularLocation>
        <location evidence="1">Membrane</location>
        <topology evidence="1">Single-pass membrane protein</topology>
    </subcellularLocation>
</comment>
<dbReference type="HAMAP" id="MF_00237">
    <property type="entry name" value="TatB"/>
    <property type="match status" value="1"/>
</dbReference>
<dbReference type="GO" id="GO:0008320">
    <property type="term" value="F:protein transmembrane transporter activity"/>
    <property type="evidence" value="ECO:0007669"/>
    <property type="project" value="UniProtKB-UniRule"/>
</dbReference>
<dbReference type="PRINTS" id="PR01506">
    <property type="entry name" value="TATBPROTEIN"/>
</dbReference>
<keyword evidence="10" id="KW-0175">Coiled coil</keyword>
<keyword evidence="8 9" id="KW-0472">Membrane</keyword>
<accession>A0A4R1Y6R7</accession>
<dbReference type="GO" id="GO:0033281">
    <property type="term" value="C:TAT protein transport complex"/>
    <property type="evidence" value="ECO:0007669"/>
    <property type="project" value="UniProtKB-UniRule"/>
</dbReference>
<dbReference type="InterPro" id="IPR018448">
    <property type="entry name" value="TatB"/>
</dbReference>
<comment type="similarity">
    <text evidence="9">Belongs to the TatB family.</text>
</comment>
<keyword evidence="2 9" id="KW-0813">Transport</keyword>
<evidence type="ECO:0000256" key="1">
    <source>
        <dbReference type="ARBA" id="ARBA00004167"/>
    </source>
</evidence>